<reference evidence="1" key="1">
    <citation type="submission" date="2014-09" db="EMBL/GenBank/DDBJ databases">
        <authorList>
            <person name="Magalhaes I.L.F."/>
            <person name="Oliveira U."/>
            <person name="Santos F.R."/>
            <person name="Vidigal T.H.D.A."/>
            <person name="Brescovit A.D."/>
            <person name="Santos A.J."/>
        </authorList>
    </citation>
    <scope>NUCLEOTIDE SEQUENCE</scope>
    <source>
        <tissue evidence="1">Shoot tissue taken approximately 20 cm above the soil surface</tissue>
    </source>
</reference>
<dbReference type="AlphaFoldDB" id="A0A0A9AQT1"/>
<evidence type="ECO:0000313" key="1">
    <source>
        <dbReference type="EMBL" id="JAD51275.1"/>
    </source>
</evidence>
<dbReference type="EMBL" id="GBRH01246620">
    <property type="protein sequence ID" value="JAD51275.1"/>
    <property type="molecule type" value="Transcribed_RNA"/>
</dbReference>
<reference evidence="1" key="2">
    <citation type="journal article" date="2015" name="Data Brief">
        <title>Shoot transcriptome of the giant reed, Arundo donax.</title>
        <authorList>
            <person name="Barrero R.A."/>
            <person name="Guerrero F.D."/>
            <person name="Moolhuijzen P."/>
            <person name="Goolsby J.A."/>
            <person name="Tidwell J."/>
            <person name="Bellgard S.E."/>
            <person name="Bellgard M.I."/>
        </authorList>
    </citation>
    <scope>NUCLEOTIDE SEQUENCE</scope>
    <source>
        <tissue evidence="1">Shoot tissue taken approximately 20 cm above the soil surface</tissue>
    </source>
</reference>
<sequence length="35" mass="3807">MSHLRRKRTRCTPSALLQPHVVLMFAGEEGLGSGA</sequence>
<organism evidence="1">
    <name type="scientific">Arundo donax</name>
    <name type="common">Giant reed</name>
    <name type="synonym">Donax arundinaceus</name>
    <dbReference type="NCBI Taxonomy" id="35708"/>
    <lineage>
        <taxon>Eukaryota</taxon>
        <taxon>Viridiplantae</taxon>
        <taxon>Streptophyta</taxon>
        <taxon>Embryophyta</taxon>
        <taxon>Tracheophyta</taxon>
        <taxon>Spermatophyta</taxon>
        <taxon>Magnoliopsida</taxon>
        <taxon>Liliopsida</taxon>
        <taxon>Poales</taxon>
        <taxon>Poaceae</taxon>
        <taxon>PACMAD clade</taxon>
        <taxon>Arundinoideae</taxon>
        <taxon>Arundineae</taxon>
        <taxon>Arundo</taxon>
    </lineage>
</organism>
<accession>A0A0A9AQT1</accession>
<name>A0A0A9AQT1_ARUDO</name>
<protein>
    <submittedName>
        <fullName evidence="1">Uncharacterized protein</fullName>
    </submittedName>
</protein>
<proteinExistence type="predicted"/>